<evidence type="ECO:0000313" key="3">
    <source>
        <dbReference type="Proteomes" id="UP000092445"/>
    </source>
</evidence>
<evidence type="ECO:0000256" key="1">
    <source>
        <dbReference type="SAM" id="Phobius"/>
    </source>
</evidence>
<feature type="transmembrane region" description="Helical" evidence="1">
    <location>
        <begin position="6"/>
        <end position="27"/>
    </location>
</feature>
<keyword evidence="1" id="KW-0472">Membrane</keyword>
<sequence length="121" mass="13859">MIDYQLMAGAFILHFIWTMAVNGFAYLHHSSLPNLLKISSASEGLKILANNDCYNLSSQGIFITLKHLPAILDFLRLLNEVWHKKTPNKTEVSFSYFYHCSCKVSRAMMQVQVEAKPKHNK</sequence>
<accession>A0A1B0AJ56</accession>
<proteinExistence type="predicted"/>
<reference evidence="3" key="1">
    <citation type="submission" date="2014-03" db="EMBL/GenBank/DDBJ databases">
        <authorList>
            <person name="Aksoy S."/>
            <person name="Warren W."/>
            <person name="Wilson R.K."/>
        </authorList>
    </citation>
    <scope>NUCLEOTIDE SEQUENCE [LARGE SCALE GENOMIC DNA]</scope>
    <source>
        <strain evidence="3">IAEA</strain>
    </source>
</reference>
<dbReference type="VEuPathDB" id="VectorBase:GPAI047496"/>
<name>A0A1B0AJ56_GLOPL</name>
<dbReference type="Proteomes" id="UP000092445">
    <property type="component" value="Unassembled WGS sequence"/>
</dbReference>
<keyword evidence="1" id="KW-1133">Transmembrane helix</keyword>
<reference evidence="2" key="2">
    <citation type="submission" date="2020-05" db="UniProtKB">
        <authorList>
            <consortium name="EnsemblMetazoa"/>
        </authorList>
    </citation>
    <scope>IDENTIFICATION</scope>
    <source>
        <strain evidence="2">IAEA</strain>
    </source>
</reference>
<dbReference type="EnsemblMetazoa" id="GPAI047496-RA">
    <property type="protein sequence ID" value="GPAI047496-PA"/>
    <property type="gene ID" value="GPAI047496"/>
</dbReference>
<keyword evidence="1" id="KW-0812">Transmembrane</keyword>
<evidence type="ECO:0000313" key="2">
    <source>
        <dbReference type="EnsemblMetazoa" id="GPAI047496-PA"/>
    </source>
</evidence>
<dbReference type="AlphaFoldDB" id="A0A1B0AJ56"/>
<keyword evidence="3" id="KW-1185">Reference proteome</keyword>
<organism evidence="2 3">
    <name type="scientific">Glossina pallidipes</name>
    <name type="common">Tsetse fly</name>
    <dbReference type="NCBI Taxonomy" id="7398"/>
    <lineage>
        <taxon>Eukaryota</taxon>
        <taxon>Metazoa</taxon>
        <taxon>Ecdysozoa</taxon>
        <taxon>Arthropoda</taxon>
        <taxon>Hexapoda</taxon>
        <taxon>Insecta</taxon>
        <taxon>Pterygota</taxon>
        <taxon>Neoptera</taxon>
        <taxon>Endopterygota</taxon>
        <taxon>Diptera</taxon>
        <taxon>Brachycera</taxon>
        <taxon>Muscomorpha</taxon>
        <taxon>Hippoboscoidea</taxon>
        <taxon>Glossinidae</taxon>
        <taxon>Glossina</taxon>
    </lineage>
</organism>
<protein>
    <submittedName>
        <fullName evidence="2">Uncharacterized protein</fullName>
    </submittedName>
</protein>